<dbReference type="Pfam" id="PF17792">
    <property type="entry name" value="ThiD2"/>
    <property type="match status" value="1"/>
</dbReference>
<reference evidence="2" key="1">
    <citation type="submission" date="2019-03" db="EMBL/GenBank/DDBJ databases">
        <title>Lake Tanganyika Metagenome-Assembled Genomes (MAGs).</title>
        <authorList>
            <person name="Tran P."/>
        </authorList>
    </citation>
    <scope>NUCLEOTIDE SEQUENCE</scope>
    <source>
        <strain evidence="2">K_DeepCast_150m_m2_040</strain>
    </source>
</reference>
<comment type="caution">
    <text evidence="2">The sequence shown here is derived from an EMBL/GenBank/DDBJ whole genome shotgun (WGS) entry which is preliminary data.</text>
</comment>
<sequence length="151" mass="17303">MTDQRAARIIDVNINRLTEGLRVVEDVVRLALEDRRLLVGVRKLRTQVGRDVRVLRRQVIPGRKSETDLGRGDGFDRARRRSLEDVLLANFKRAEESARVLEEVLKVTEPGLAGRFKTLRFRLYDLEREALAASDEARARPSSNDEIPKLD</sequence>
<organism evidence="2 3">
    <name type="scientific">candidate division WOR-3 bacterium</name>
    <dbReference type="NCBI Taxonomy" id="2052148"/>
    <lineage>
        <taxon>Bacteria</taxon>
        <taxon>Bacteria division WOR-3</taxon>
    </lineage>
</organism>
<dbReference type="Proteomes" id="UP000779900">
    <property type="component" value="Unassembled WGS sequence"/>
</dbReference>
<dbReference type="AlphaFoldDB" id="A0A937XBP4"/>
<accession>A0A937XBP4</accession>
<dbReference type="EMBL" id="VGIR01000009">
    <property type="protein sequence ID" value="MBM3330725.1"/>
    <property type="molecule type" value="Genomic_DNA"/>
</dbReference>
<gene>
    <name evidence="2" type="ORF">FJY68_02595</name>
</gene>
<protein>
    <submittedName>
        <fullName evidence="2">Thiamine-phosphate pyrophosphorylase</fullName>
    </submittedName>
</protein>
<dbReference type="InterPro" id="IPR041397">
    <property type="entry name" value="ThiD2"/>
</dbReference>
<evidence type="ECO:0000259" key="1">
    <source>
        <dbReference type="Pfam" id="PF17792"/>
    </source>
</evidence>
<evidence type="ECO:0000313" key="3">
    <source>
        <dbReference type="Proteomes" id="UP000779900"/>
    </source>
</evidence>
<feature type="domain" description="ThiD2" evidence="1">
    <location>
        <begin position="8"/>
        <end position="129"/>
    </location>
</feature>
<evidence type="ECO:0000313" key="2">
    <source>
        <dbReference type="EMBL" id="MBM3330725.1"/>
    </source>
</evidence>
<proteinExistence type="predicted"/>
<name>A0A937XBP4_UNCW3</name>